<dbReference type="eggNOG" id="KOG1672">
    <property type="taxonomic scope" value="Eukaryota"/>
</dbReference>
<dbReference type="Proteomes" id="UP000001861">
    <property type="component" value="Unassembled WGS sequence"/>
</dbReference>
<dbReference type="OMA" id="CVIAFID"/>
<dbReference type="SUPFAM" id="SSF52833">
    <property type="entry name" value="Thioredoxin-like"/>
    <property type="match status" value="1"/>
</dbReference>
<dbReference type="FunCoup" id="A8NXU3">
    <property type="interactions" value="719"/>
</dbReference>
<name>A8NXU3_COPC7</name>
<accession>A8NXU3</accession>
<dbReference type="InterPro" id="IPR036249">
    <property type="entry name" value="Thioredoxin-like_sf"/>
</dbReference>
<evidence type="ECO:0000313" key="3">
    <source>
        <dbReference type="Proteomes" id="UP000001861"/>
    </source>
</evidence>
<dbReference type="KEGG" id="cci:CC1G_00405"/>
<sequence>MSRQVPCQLINTISIKLSFSSKAATLASRLVQPNNPGGRGRHDSDEEDDDEAIFAELEEEIENDSSASVREHAMSLLKREMDRVRQLQESNHGQYTEVTDEKEVIRITSREKRCVVHFYHSNFKRCEIMDKHLAKIAPKYFNTLFFRVFVENIPWLVEKLAIKVLPCVICFVDGVTKDRLIGFEELGNNDSFDTATLELRLKTSGVLQGANPNRLDPVFRVSSQKKDDDDDEFDL</sequence>
<evidence type="ECO:0000256" key="1">
    <source>
        <dbReference type="SAM" id="MobiDB-lite"/>
    </source>
</evidence>
<dbReference type="Gene3D" id="3.40.30.10">
    <property type="entry name" value="Glutaredoxin"/>
    <property type="match status" value="1"/>
</dbReference>
<protein>
    <submittedName>
        <fullName evidence="2">GTPase inhibitor</fullName>
    </submittedName>
</protein>
<dbReference type="VEuPathDB" id="FungiDB:CC1G_00405"/>
<keyword evidence="3" id="KW-1185">Reference proteome</keyword>
<comment type="caution">
    <text evidence="2">The sequence shown here is derived from an EMBL/GenBank/DDBJ whole genome shotgun (WGS) entry which is preliminary data.</text>
</comment>
<dbReference type="GeneID" id="6013826"/>
<dbReference type="EMBL" id="AACS02000005">
    <property type="protein sequence ID" value="EAU84886.1"/>
    <property type="molecule type" value="Genomic_DNA"/>
</dbReference>
<dbReference type="OrthoDB" id="10257948at2759"/>
<evidence type="ECO:0000313" key="2">
    <source>
        <dbReference type="EMBL" id="EAU84886.1"/>
    </source>
</evidence>
<dbReference type="RefSeq" id="XP_001837269.1">
    <property type="nucleotide sequence ID" value="XM_001837217.1"/>
</dbReference>
<proteinExistence type="predicted"/>
<gene>
    <name evidence="2" type="ORF">CC1G_00405</name>
</gene>
<dbReference type="PANTHER" id="PTHR21148">
    <property type="entry name" value="THIOREDOXIN DOMAIN-CONTAINING PROTEIN 9"/>
    <property type="match status" value="1"/>
</dbReference>
<organism evidence="2 3">
    <name type="scientific">Coprinopsis cinerea (strain Okayama-7 / 130 / ATCC MYA-4618 / FGSC 9003)</name>
    <name type="common">Inky cap fungus</name>
    <name type="synonym">Hormographiella aspergillata</name>
    <dbReference type="NCBI Taxonomy" id="240176"/>
    <lineage>
        <taxon>Eukaryota</taxon>
        <taxon>Fungi</taxon>
        <taxon>Dikarya</taxon>
        <taxon>Basidiomycota</taxon>
        <taxon>Agaricomycotina</taxon>
        <taxon>Agaricomycetes</taxon>
        <taxon>Agaricomycetidae</taxon>
        <taxon>Agaricales</taxon>
        <taxon>Agaricineae</taxon>
        <taxon>Psathyrellaceae</taxon>
        <taxon>Coprinopsis</taxon>
    </lineage>
</organism>
<dbReference type="AlphaFoldDB" id="A8NXU3"/>
<feature type="region of interest" description="Disordered" evidence="1">
    <location>
        <begin position="30"/>
        <end position="49"/>
    </location>
</feature>
<reference evidence="2 3" key="1">
    <citation type="journal article" date="2010" name="Proc. Natl. Acad. Sci. U.S.A.">
        <title>Insights into evolution of multicellular fungi from the assembled chromosomes of the mushroom Coprinopsis cinerea (Coprinus cinereus).</title>
        <authorList>
            <person name="Stajich J.E."/>
            <person name="Wilke S.K."/>
            <person name="Ahren D."/>
            <person name="Au C.H."/>
            <person name="Birren B.W."/>
            <person name="Borodovsky M."/>
            <person name="Burns C."/>
            <person name="Canback B."/>
            <person name="Casselton L.A."/>
            <person name="Cheng C.K."/>
            <person name="Deng J."/>
            <person name="Dietrich F.S."/>
            <person name="Fargo D.C."/>
            <person name="Farman M.L."/>
            <person name="Gathman A.C."/>
            <person name="Goldberg J."/>
            <person name="Guigo R."/>
            <person name="Hoegger P.J."/>
            <person name="Hooker J.B."/>
            <person name="Huggins A."/>
            <person name="James T.Y."/>
            <person name="Kamada T."/>
            <person name="Kilaru S."/>
            <person name="Kodira C."/>
            <person name="Kues U."/>
            <person name="Kupfer D."/>
            <person name="Kwan H.S."/>
            <person name="Lomsadze A."/>
            <person name="Li W."/>
            <person name="Lilly W.W."/>
            <person name="Ma L.J."/>
            <person name="Mackey A.J."/>
            <person name="Manning G."/>
            <person name="Martin F."/>
            <person name="Muraguchi H."/>
            <person name="Natvig D.O."/>
            <person name="Palmerini H."/>
            <person name="Ramesh M.A."/>
            <person name="Rehmeyer C.J."/>
            <person name="Roe B.A."/>
            <person name="Shenoy N."/>
            <person name="Stanke M."/>
            <person name="Ter-Hovhannisyan V."/>
            <person name="Tunlid A."/>
            <person name="Velagapudi R."/>
            <person name="Vision T.J."/>
            <person name="Zeng Q."/>
            <person name="Zolan M.E."/>
            <person name="Pukkila P.J."/>
        </authorList>
    </citation>
    <scope>NUCLEOTIDE SEQUENCE [LARGE SCALE GENOMIC DNA]</scope>
    <source>
        <strain evidence="3">Okayama-7 / 130 / ATCC MYA-4618 / FGSC 9003</strain>
    </source>
</reference>
<dbReference type="InParanoid" id="A8NXU3"/>
<dbReference type="STRING" id="240176.A8NXU3"/>
<dbReference type="CDD" id="cd02989">
    <property type="entry name" value="Phd_like_TxnDC9"/>
    <property type="match status" value="1"/>
</dbReference>